<feature type="compositionally biased region" description="Polar residues" evidence="12">
    <location>
        <begin position="525"/>
        <end position="545"/>
    </location>
</feature>
<evidence type="ECO:0000259" key="15">
    <source>
        <dbReference type="PROSITE" id="PS51184"/>
    </source>
</evidence>
<dbReference type="FunFam" id="2.60.120.650:FF:000007">
    <property type="entry name" value="Jumonji, AT rich interactive domain 2"/>
    <property type="match status" value="1"/>
</dbReference>
<comment type="subcellular location">
    <subcellularLocation>
        <location evidence="1">Nucleus</location>
    </subcellularLocation>
</comment>
<evidence type="ECO:0000313" key="16">
    <source>
        <dbReference type="Ensembl" id="ENSAOCP00000012173.2"/>
    </source>
</evidence>
<evidence type="ECO:0000313" key="17">
    <source>
        <dbReference type="Proteomes" id="UP001501940"/>
    </source>
</evidence>
<feature type="region of interest" description="Disordered" evidence="12">
    <location>
        <begin position="967"/>
        <end position="989"/>
    </location>
</feature>
<dbReference type="GO" id="GO:0006338">
    <property type="term" value="P:chromatin remodeling"/>
    <property type="evidence" value="ECO:0007669"/>
    <property type="project" value="TreeGrafter"/>
</dbReference>
<dbReference type="InterPro" id="IPR004198">
    <property type="entry name" value="Znf_C5HC2"/>
</dbReference>
<evidence type="ECO:0000256" key="4">
    <source>
        <dbReference type="ARBA" id="ARBA00022782"/>
    </source>
</evidence>
<dbReference type="PROSITE" id="PS51011">
    <property type="entry name" value="ARID"/>
    <property type="match status" value="1"/>
</dbReference>
<feature type="region of interest" description="Disordered" evidence="12">
    <location>
        <begin position="902"/>
        <end position="925"/>
    </location>
</feature>
<feature type="region of interest" description="Disordered" evidence="12">
    <location>
        <begin position="179"/>
        <end position="436"/>
    </location>
</feature>
<feature type="compositionally biased region" description="Basic and acidic residues" evidence="12">
    <location>
        <begin position="288"/>
        <end position="303"/>
    </location>
</feature>
<dbReference type="GO" id="GO:0005654">
    <property type="term" value="C:nucleoplasm"/>
    <property type="evidence" value="ECO:0007669"/>
    <property type="project" value="UniProtKB-ARBA"/>
</dbReference>
<dbReference type="Pfam" id="PF02373">
    <property type="entry name" value="JmjC"/>
    <property type="match status" value="1"/>
</dbReference>
<feature type="compositionally biased region" description="Acidic residues" evidence="12">
    <location>
        <begin position="190"/>
        <end position="205"/>
    </location>
</feature>
<dbReference type="RefSeq" id="XP_054873937.1">
    <property type="nucleotide sequence ID" value="XM_055017962.1"/>
</dbReference>
<keyword evidence="17" id="KW-1185">Reference proteome</keyword>
<dbReference type="GO" id="GO:0030154">
    <property type="term" value="P:cell differentiation"/>
    <property type="evidence" value="ECO:0007669"/>
    <property type="project" value="UniProtKB-KW"/>
</dbReference>
<feature type="compositionally biased region" description="Low complexity" evidence="12">
    <location>
        <begin position="139"/>
        <end position="153"/>
    </location>
</feature>
<proteinExistence type="predicted"/>
<dbReference type="Pfam" id="PF02375">
    <property type="entry name" value="JmjN"/>
    <property type="match status" value="1"/>
</dbReference>
<protein>
    <recommendedName>
        <fullName evidence="10">Protein Jumonji</fullName>
    </recommendedName>
    <alternativeName>
        <fullName evidence="11">Jumonji/ARID domain-containing protein 2</fullName>
    </alternativeName>
</protein>
<feature type="compositionally biased region" description="Low complexity" evidence="12">
    <location>
        <begin position="390"/>
        <end position="412"/>
    </location>
</feature>
<feature type="compositionally biased region" description="Low complexity" evidence="12">
    <location>
        <begin position="616"/>
        <end position="636"/>
    </location>
</feature>
<evidence type="ECO:0000256" key="11">
    <source>
        <dbReference type="ARBA" id="ARBA00080607"/>
    </source>
</evidence>
<dbReference type="GeneID" id="111575712"/>
<dbReference type="GO" id="GO:0003677">
    <property type="term" value="F:DNA binding"/>
    <property type="evidence" value="ECO:0007669"/>
    <property type="project" value="InterPro"/>
</dbReference>
<sequence>MSKERPKRNIIQKKYDDSDGIPWSEERVMRKVLYLSLKEFRTAQKRQLDGDGTTNSNGSLANGQLNGSGSKGSHKEDGSLRSQGLDGSGEYPEDSPAKKRPRLQAQRKFAQSQPNSPSTTPVKVADPGSLNTGLATVPSTSLSSLSSSSLSSSIQDLSRRKPKTEDFLTFLCLRGSSALPSNMAYFGSSQEEDDLEEEEEEEEDEVRNGGGVHSHGVGSSSQASASSSCHSTPRKGKLPARQPLNGHVFHGHSKAGTRESPRPKAGAHGRDAPAPPLPPPPPPPPPLLRERSERAEAREHVREQQAMASSRGSANGLPPRRAAEELRKQVSKVNGLTRAGSAQAVSGAKKSRDFRLPSKTVKKYTATVSKGHVTYTKAKQKELGKKTKLSSSNKHNSAASAPSSANNHNQHSQPAASNGLANSGKAVAPAHHSNAKTRKQVLLSNGLHNVTASPRLNGRLNGQRHNTVAKEDGQRQCQQGQGECPGREGLRNSKRRLEVVLNTVGTGVVEQKAKTTGTEAKKAKIQTTPLETRSSSKKVANQEKATTQNSTPTTPVTNGHESETTPSPKQTQPVTPLPPSTPPPQQTPPPSTPAASVEPVNQRPKRASAGKLMLIRQAQQQQSRSHSRSSSSSSPSLGQNHSPNPSRASTTSDPQQTSVSSSSSSSTSSHLTSTNSPGQLKPAASRPADRDKEWEREKEMTRQKEREQEKEWERQRSKPEGWPALGEVPVFRPAQREFQDPLVYLDAVREQAEVYGMCRVVPPPDWRPECKLSEEMRFVTQVQRVHMLGRRWGPNVQRLACIRKHLKSQGITMDEPPVIGGCEVDLSRFFQLINDMGGMQQVMDLKKWTKLADLLRIPKSAQDRLAKLQEAYLQYILSYDSLSAEERLRLQAEVLQEKKNLESRRGPLEGLSDSSAPSALSLPRYEPKNGLVGGLVGATTGHHRTNGVFHRLKELEAQVKAGRRRLFAQEKQGKEERQHGEEQEEEDRGVLSDQHKCIYKVRMEKTFAVYATHLKHTDKRHGKSVSLTNFFRIARNTMTMCFNKEPGAAEVEQEYWRIVEQRDSHVAVHCGKVDTSTHGSGFPTGKSEPFSKHGWNLTVLPNNSGSILRHLGAVPGVTIPWLNIGMVFSTSCWSRDQNRLPYIDYLHTGADCIWYSVPAEEKAKLDKVVHTLLQANGTPGLEMLEKNIMISPEVLCREGIKVYRTVQRSGQFVVCFPGAFVSKVCCGYSVSETVHFATPHWMNLGYQAAKDLKCRCIAKPFSMEKLLYQIATAESKRDNGLLLTTISALLKDLRNIEMRQRQELYQAGLLSSARYGTHDGSLAPGEGRKKPRGKWLALESSERRCQICQHLCYLSMVVQETDNVVFCLECALRYVEKHKSCRGLKMMYRYDEEQINSLVNQVCGRAMLKNGGGGGGGVIVSGGGGDPCLGLSPAKASPAKRGPRKRATVEVSLARLSSSHIPKAAAVS</sequence>
<evidence type="ECO:0000256" key="5">
    <source>
        <dbReference type="ARBA" id="ARBA00022853"/>
    </source>
</evidence>
<dbReference type="SMART" id="SM00545">
    <property type="entry name" value="JmjN"/>
    <property type="match status" value="1"/>
</dbReference>
<dbReference type="InterPro" id="IPR036431">
    <property type="entry name" value="ARID_dom_sf"/>
</dbReference>
<keyword evidence="6" id="KW-0805">Transcription regulation</keyword>
<dbReference type="FunFam" id="1.10.150.60:FF:000005">
    <property type="entry name" value="Jumonji, AT-rich interactive domain 2a"/>
    <property type="match status" value="1"/>
</dbReference>
<feature type="compositionally biased region" description="Basic residues" evidence="12">
    <location>
        <begin position="1"/>
        <end position="11"/>
    </location>
</feature>
<feature type="compositionally biased region" description="Basic and acidic residues" evidence="12">
    <location>
        <begin position="967"/>
        <end position="981"/>
    </location>
</feature>
<dbReference type="Proteomes" id="UP001501940">
    <property type="component" value="Chromosome 15"/>
</dbReference>
<evidence type="ECO:0000256" key="2">
    <source>
        <dbReference type="ARBA" id="ARBA00022473"/>
    </source>
</evidence>
<dbReference type="InterPro" id="IPR003349">
    <property type="entry name" value="JmjN"/>
</dbReference>
<dbReference type="Gene3D" id="1.10.150.60">
    <property type="entry name" value="ARID DNA-binding domain"/>
    <property type="match status" value="1"/>
</dbReference>
<evidence type="ECO:0000259" key="13">
    <source>
        <dbReference type="PROSITE" id="PS51011"/>
    </source>
</evidence>
<feature type="compositionally biased region" description="Pro residues" evidence="12">
    <location>
        <begin position="273"/>
        <end position="287"/>
    </location>
</feature>
<feature type="domain" description="ARID" evidence="13">
    <location>
        <begin position="792"/>
        <end position="884"/>
    </location>
</feature>
<feature type="region of interest" description="Disordered" evidence="12">
    <location>
        <begin position="1"/>
        <end position="23"/>
    </location>
</feature>
<name>A0A3Q1BF92_AMPOC</name>
<dbReference type="InterPro" id="IPR003347">
    <property type="entry name" value="JmjC_dom"/>
</dbReference>
<feature type="domain" description="JmjN" evidence="14">
    <location>
        <begin position="728"/>
        <end position="769"/>
    </location>
</feature>
<dbReference type="Ensembl" id="ENSAOCT00000019809.2">
    <property type="protein sequence ID" value="ENSAOCP00000012173.2"/>
    <property type="gene ID" value="ENSAOCG00000016632.2"/>
</dbReference>
<dbReference type="SUPFAM" id="SSF51197">
    <property type="entry name" value="Clavaminate synthase-like"/>
    <property type="match status" value="1"/>
</dbReference>
<feature type="region of interest" description="Disordered" evidence="12">
    <location>
        <begin position="468"/>
        <end position="490"/>
    </location>
</feature>
<evidence type="ECO:0000256" key="6">
    <source>
        <dbReference type="ARBA" id="ARBA00023015"/>
    </source>
</evidence>
<reference evidence="16" key="2">
    <citation type="submission" date="2025-08" db="UniProtKB">
        <authorList>
            <consortium name="Ensembl"/>
        </authorList>
    </citation>
    <scope>IDENTIFICATION</scope>
</reference>
<evidence type="ECO:0000256" key="8">
    <source>
        <dbReference type="ARBA" id="ARBA00023242"/>
    </source>
</evidence>
<feature type="compositionally biased region" description="Polar residues" evidence="12">
    <location>
        <begin position="52"/>
        <end position="68"/>
    </location>
</feature>
<feature type="domain" description="JmjC" evidence="15">
    <location>
        <begin position="1089"/>
        <end position="1253"/>
    </location>
</feature>
<feature type="compositionally biased region" description="Basic and acidic residues" evidence="12">
    <location>
        <begin position="687"/>
        <end position="719"/>
    </location>
</feature>
<reference evidence="16 17" key="1">
    <citation type="submission" date="2022-01" db="EMBL/GenBank/DDBJ databases">
        <title>A chromosome-scale genome assembly of the false clownfish, Amphiprion ocellaris.</title>
        <authorList>
            <person name="Ryu T."/>
        </authorList>
    </citation>
    <scope>NUCLEOTIDE SEQUENCE [LARGE SCALE GENOMIC DNA]</scope>
</reference>
<reference evidence="16" key="3">
    <citation type="submission" date="2025-09" db="UniProtKB">
        <authorList>
            <consortium name="Ensembl"/>
        </authorList>
    </citation>
    <scope>IDENTIFICATION</scope>
</reference>
<comment type="function">
    <text evidence="9">Regulator of histone methyltransferase complexes that plays an essential role in embryonic development, including heart and liver development, neural tube fusion process and hematopoiesis. Acts as an accessory subunit for the core PRC2 (Polycomb repressive complex 2) complex, which mediates histone H3K27 (H3K27me3) trimethylation on chromatin. Binds DNA and mediates the recruitment of the PRC2 complex to target genes in embryonic stem cells, thereby playing a key role in stem cell differentiation and normal embryonic development. In cardiac cells, it is required to repress expression of cyclin-D1 (CCND1) by activating methylation of 'Lys-9' of histone H3 (H3K9me) by the GLP1/EHMT1 and G9a/EHMT2 histone methyltransferases. Also acts as a transcriptional repressor of ANF via its interaction with GATA4 and NKX2-5. Participates in the negative regulation of cell proliferation signaling. Does not have histone demethylase activity.</text>
</comment>
<dbReference type="PANTHER" id="PTHR10694">
    <property type="entry name" value="LYSINE-SPECIFIC DEMETHYLASE"/>
    <property type="match status" value="1"/>
</dbReference>
<feature type="compositionally biased region" description="Pro residues" evidence="12">
    <location>
        <begin position="575"/>
        <end position="592"/>
    </location>
</feature>
<dbReference type="KEGG" id="aoce:111575712"/>
<dbReference type="CTD" id="558456"/>
<keyword evidence="3" id="KW-0678">Repressor</keyword>
<feature type="compositionally biased region" description="Polar residues" evidence="12">
    <location>
        <begin position="129"/>
        <end position="138"/>
    </location>
</feature>
<dbReference type="GO" id="GO:0000785">
    <property type="term" value="C:chromatin"/>
    <property type="evidence" value="ECO:0007669"/>
    <property type="project" value="TreeGrafter"/>
</dbReference>
<evidence type="ECO:0000256" key="12">
    <source>
        <dbReference type="SAM" id="MobiDB-lite"/>
    </source>
</evidence>
<feature type="region of interest" description="Disordered" evidence="12">
    <location>
        <begin position="512"/>
        <end position="722"/>
    </location>
</feature>
<dbReference type="GO" id="GO:0048731">
    <property type="term" value="P:system development"/>
    <property type="evidence" value="ECO:0007669"/>
    <property type="project" value="UniProtKB-ARBA"/>
</dbReference>
<dbReference type="Pfam" id="PF01388">
    <property type="entry name" value="ARID"/>
    <property type="match status" value="1"/>
</dbReference>
<dbReference type="GeneTree" id="ENSGT00940000159220"/>
<evidence type="ECO:0000256" key="7">
    <source>
        <dbReference type="ARBA" id="ARBA00023163"/>
    </source>
</evidence>
<feature type="compositionally biased region" description="Polar residues" evidence="12">
    <location>
        <begin position="109"/>
        <end position="121"/>
    </location>
</feature>
<dbReference type="CDD" id="cd16870">
    <property type="entry name" value="ARID_JARD2"/>
    <property type="match status" value="1"/>
</dbReference>
<feature type="compositionally biased region" description="Low complexity" evidence="12">
    <location>
        <begin position="649"/>
        <end position="676"/>
    </location>
</feature>
<evidence type="ECO:0000256" key="3">
    <source>
        <dbReference type="ARBA" id="ARBA00022491"/>
    </source>
</evidence>
<dbReference type="Gene3D" id="2.60.120.650">
    <property type="entry name" value="Cupin"/>
    <property type="match status" value="1"/>
</dbReference>
<evidence type="ECO:0000256" key="10">
    <source>
        <dbReference type="ARBA" id="ARBA00070290"/>
    </source>
</evidence>
<dbReference type="STRING" id="80972.ENSAOCP00000012173"/>
<accession>A0A3Q1BF92</accession>
<feature type="compositionally biased region" description="Low complexity" evidence="12">
    <location>
        <begin position="214"/>
        <end position="228"/>
    </location>
</feature>
<feature type="region of interest" description="Disordered" evidence="12">
    <location>
        <begin position="45"/>
        <end position="161"/>
    </location>
</feature>
<keyword evidence="7" id="KW-0804">Transcription</keyword>
<dbReference type="Pfam" id="PF02928">
    <property type="entry name" value="zf-C5HC2"/>
    <property type="match status" value="1"/>
</dbReference>
<dbReference type="InterPro" id="IPR001606">
    <property type="entry name" value="ARID_dom"/>
</dbReference>
<dbReference type="GO" id="GO:0010468">
    <property type="term" value="P:regulation of gene expression"/>
    <property type="evidence" value="ECO:0007669"/>
    <property type="project" value="TreeGrafter"/>
</dbReference>
<keyword evidence="8" id="KW-0539">Nucleus</keyword>
<feature type="compositionally biased region" description="Low complexity" evidence="12">
    <location>
        <begin position="475"/>
        <end position="484"/>
    </location>
</feature>
<keyword evidence="4" id="KW-0221">Differentiation</keyword>
<evidence type="ECO:0000256" key="9">
    <source>
        <dbReference type="ARBA" id="ARBA00058553"/>
    </source>
</evidence>
<dbReference type="OMA" id="TGADCIX"/>
<evidence type="ECO:0000259" key="14">
    <source>
        <dbReference type="PROSITE" id="PS51183"/>
    </source>
</evidence>
<dbReference type="PROSITE" id="PS51183">
    <property type="entry name" value="JMJN"/>
    <property type="match status" value="1"/>
</dbReference>
<feature type="compositionally biased region" description="Polar residues" evidence="12">
    <location>
        <begin position="637"/>
        <end position="648"/>
    </location>
</feature>
<feature type="compositionally biased region" description="Low complexity" evidence="12">
    <location>
        <begin position="911"/>
        <end position="923"/>
    </location>
</feature>
<keyword evidence="5" id="KW-0156">Chromatin regulator</keyword>
<dbReference type="SUPFAM" id="SSF46774">
    <property type="entry name" value="ARID-like"/>
    <property type="match status" value="1"/>
</dbReference>
<dbReference type="PANTHER" id="PTHR10694:SF113">
    <property type="entry name" value="PROTEIN JUMONJI"/>
    <property type="match status" value="1"/>
</dbReference>
<dbReference type="PROSITE" id="PS51184">
    <property type="entry name" value="JMJC"/>
    <property type="match status" value="1"/>
</dbReference>
<dbReference type="SMART" id="SM00501">
    <property type="entry name" value="BRIGHT"/>
    <property type="match status" value="1"/>
</dbReference>
<organism evidence="16 17">
    <name type="scientific">Amphiprion ocellaris</name>
    <name type="common">Clown anemonefish</name>
    <dbReference type="NCBI Taxonomy" id="80972"/>
    <lineage>
        <taxon>Eukaryota</taxon>
        <taxon>Metazoa</taxon>
        <taxon>Chordata</taxon>
        <taxon>Craniata</taxon>
        <taxon>Vertebrata</taxon>
        <taxon>Euteleostomi</taxon>
        <taxon>Actinopterygii</taxon>
        <taxon>Neopterygii</taxon>
        <taxon>Teleostei</taxon>
        <taxon>Neoteleostei</taxon>
        <taxon>Acanthomorphata</taxon>
        <taxon>Ovalentaria</taxon>
        <taxon>Pomacentridae</taxon>
        <taxon>Amphiprion</taxon>
    </lineage>
</organism>
<dbReference type="SMART" id="SM00558">
    <property type="entry name" value="JmjC"/>
    <property type="match status" value="1"/>
</dbReference>
<keyword evidence="2" id="KW-0217">Developmental protein</keyword>
<dbReference type="SMART" id="SM01014">
    <property type="entry name" value="ARID"/>
    <property type="match status" value="1"/>
</dbReference>
<feature type="compositionally biased region" description="Low complexity" evidence="12">
    <location>
        <begin position="546"/>
        <end position="558"/>
    </location>
</feature>
<evidence type="ECO:0000256" key="1">
    <source>
        <dbReference type="ARBA" id="ARBA00004123"/>
    </source>
</evidence>